<organism evidence="2 3">
    <name type="scientific">Rhizobium leguminosarum bv. viciae</name>
    <dbReference type="NCBI Taxonomy" id="387"/>
    <lineage>
        <taxon>Bacteria</taxon>
        <taxon>Pseudomonadati</taxon>
        <taxon>Pseudomonadota</taxon>
        <taxon>Alphaproteobacteria</taxon>
        <taxon>Hyphomicrobiales</taxon>
        <taxon>Rhizobiaceae</taxon>
        <taxon>Rhizobium/Agrobacterium group</taxon>
        <taxon>Rhizobium</taxon>
    </lineage>
</organism>
<dbReference type="Proteomes" id="UP000291866">
    <property type="component" value="Unassembled WGS sequence"/>
</dbReference>
<sequence>MSQAWRGLTNSERQLIELLLAKEFPGAEALRSQLETARVSAIDAEGSLQFRVSGPLANVQQRVPTEGYYFDTEGVDYRPAVNVLLHVVEGKLHELEVYKDDGSAIETSLDAVDMSRFHLP</sequence>
<evidence type="ECO:0000313" key="2">
    <source>
        <dbReference type="EMBL" id="TBX89063.1"/>
    </source>
</evidence>
<comment type="caution">
    <text evidence="2">The sequence shown here is derived from an EMBL/GenBank/DDBJ whole genome shotgun (WGS) entry which is preliminary data.</text>
</comment>
<dbReference type="AlphaFoldDB" id="A0A8G2IUP0"/>
<protein>
    <recommendedName>
        <fullName evidence="1">DUF6984 domain-containing protein</fullName>
    </recommendedName>
</protein>
<evidence type="ECO:0000259" key="1">
    <source>
        <dbReference type="Pfam" id="PF22480"/>
    </source>
</evidence>
<gene>
    <name evidence="2" type="ORF">E0H31_25640</name>
</gene>
<evidence type="ECO:0000313" key="3">
    <source>
        <dbReference type="Proteomes" id="UP000291866"/>
    </source>
</evidence>
<feature type="domain" description="DUF6984" evidence="1">
    <location>
        <begin position="6"/>
        <end position="105"/>
    </location>
</feature>
<accession>A0A8G2IUP0</accession>
<dbReference type="EMBL" id="SJLU01000014">
    <property type="protein sequence ID" value="TBX89063.1"/>
    <property type="molecule type" value="Genomic_DNA"/>
</dbReference>
<name>A0A8G2IUP0_RHILV</name>
<proteinExistence type="predicted"/>
<dbReference type="Pfam" id="PF22480">
    <property type="entry name" value="DUF6984"/>
    <property type="match status" value="1"/>
</dbReference>
<dbReference type="InterPro" id="IPR054253">
    <property type="entry name" value="DUF6984"/>
</dbReference>
<reference evidence="2 3" key="1">
    <citation type="submission" date="2019-02" db="EMBL/GenBank/DDBJ databases">
        <title>The competitiveness to form nodules shapes the capacities of Rhizobium leguminosarum sv viciae communities to promote symbiosis with specific hosts.</title>
        <authorList>
            <person name="Boivin S."/>
            <person name="Lepetit M."/>
        </authorList>
    </citation>
    <scope>NUCLEOTIDE SEQUENCE [LARGE SCALE GENOMIC DNA]</scope>
    <source>
        <strain evidence="2 3">SPF4F3</strain>
    </source>
</reference>